<dbReference type="Pfam" id="PF12804">
    <property type="entry name" value="NTP_transf_3"/>
    <property type="match status" value="1"/>
</dbReference>
<evidence type="ECO:0000256" key="14">
    <source>
        <dbReference type="ARBA" id="ARBA00023315"/>
    </source>
</evidence>
<dbReference type="InterPro" id="IPR001451">
    <property type="entry name" value="Hexapep"/>
</dbReference>
<evidence type="ECO:0000256" key="10">
    <source>
        <dbReference type="ARBA" id="ARBA00022842"/>
    </source>
</evidence>
<dbReference type="EC" id="2.3.1.157" evidence="19"/>
<dbReference type="InterPro" id="IPR018357">
    <property type="entry name" value="Hexapep_transf_CS"/>
</dbReference>
<evidence type="ECO:0000259" key="18">
    <source>
        <dbReference type="Pfam" id="PF12804"/>
    </source>
</evidence>
<sequence length="431" mass="47497">MSISIVILAAGKGSRMKSTTPKVLHEISGKAMLFHAIDVAQKISDDITVVLYHQAKRVQEYIEKEYKNINFHIQDAKNFPGTGGAMRDITTKYEKTLILNGDMPLITQNSLLALTSGDADINMSVIKLNNPSGYGRVIIDNDKVEEIVEERDCNETQKTTQTVNAGIYCVDSQLLYRYIPLLNNNNAQKEYYLTDIVKMAVDEGLTVTPIFVEEEEFKGVNSKLDLAKAEEIMQNRIKEELMIAGVIMHLPDTIYIDCRAKFEGECIIENGVTILGNSYLENAHIKSHSVIEDAKVVNSDVGPMGRLRPLADIRDTHIGNFVEVKKSTLNGVKAGHLSYIGDSTIDEGSNIGAGVITCNYDGKSKHKTIIGKNVFVGSDAQLVAPVTIEDDVIIGAGTTVTKNIKKGSLAISRPPLKIMAEFFYRFFGKSS</sequence>
<protein>
    <submittedName>
        <fullName evidence="19">N-acetylglucosamine-1-phosphate uridyltransferase / Glucosamine-1-phosphate N-acetyltransferase</fullName>
        <ecNumber evidence="19">2.3.1.157</ecNumber>
        <ecNumber evidence="19">2.7.7.23</ecNumber>
    </submittedName>
</protein>
<evidence type="ECO:0000313" key="19">
    <source>
        <dbReference type="EMBL" id="SFV51220.1"/>
    </source>
</evidence>
<evidence type="ECO:0000256" key="8">
    <source>
        <dbReference type="ARBA" id="ARBA00022723"/>
    </source>
</evidence>
<evidence type="ECO:0000256" key="16">
    <source>
        <dbReference type="ARBA" id="ARBA00048247"/>
    </source>
</evidence>
<evidence type="ECO:0000256" key="12">
    <source>
        <dbReference type="ARBA" id="ARBA00022984"/>
    </source>
</evidence>
<comment type="similarity">
    <text evidence="3">In the C-terminal section; belongs to the transferase hexapeptide repeat family.</text>
</comment>
<dbReference type="CDD" id="cd03353">
    <property type="entry name" value="LbH_GlmU_C"/>
    <property type="match status" value="1"/>
</dbReference>
<dbReference type="NCBIfam" id="TIGR01173">
    <property type="entry name" value="glmU"/>
    <property type="match status" value="1"/>
</dbReference>
<evidence type="ECO:0000256" key="15">
    <source>
        <dbReference type="ARBA" id="ARBA00023316"/>
    </source>
</evidence>
<keyword evidence="15" id="KW-0961">Cell wall biogenesis/degradation</keyword>
<comment type="catalytic activity">
    <reaction evidence="16">
        <text>alpha-D-glucosamine 1-phosphate + acetyl-CoA = N-acetyl-alpha-D-glucosamine 1-phosphate + CoA + H(+)</text>
        <dbReference type="Rhea" id="RHEA:13725"/>
        <dbReference type="ChEBI" id="CHEBI:15378"/>
        <dbReference type="ChEBI" id="CHEBI:57287"/>
        <dbReference type="ChEBI" id="CHEBI:57288"/>
        <dbReference type="ChEBI" id="CHEBI:57776"/>
        <dbReference type="ChEBI" id="CHEBI:58516"/>
        <dbReference type="EC" id="2.3.1.157"/>
    </reaction>
</comment>
<accession>A0A1W1BC90</accession>
<keyword evidence="12" id="KW-0573">Peptidoglycan synthesis</keyword>
<evidence type="ECO:0000256" key="1">
    <source>
        <dbReference type="ARBA" id="ARBA00001946"/>
    </source>
</evidence>
<keyword evidence="14 19" id="KW-0012">Acyltransferase</keyword>
<dbReference type="InterPro" id="IPR025877">
    <property type="entry name" value="MobA-like_NTP_Trfase"/>
</dbReference>
<dbReference type="EC" id="2.7.7.23" evidence="19"/>
<dbReference type="GO" id="GO:0003977">
    <property type="term" value="F:UDP-N-acetylglucosamine diphosphorylase activity"/>
    <property type="evidence" value="ECO:0007669"/>
    <property type="project" value="UniProtKB-EC"/>
</dbReference>
<dbReference type="InterPro" id="IPR011004">
    <property type="entry name" value="Trimer_LpxA-like_sf"/>
</dbReference>
<dbReference type="InterPro" id="IPR050065">
    <property type="entry name" value="GlmU-like"/>
</dbReference>
<dbReference type="CDD" id="cd02540">
    <property type="entry name" value="GT2_GlmU_N_bac"/>
    <property type="match status" value="1"/>
</dbReference>
<dbReference type="Pfam" id="PF00132">
    <property type="entry name" value="Hexapep"/>
    <property type="match status" value="1"/>
</dbReference>
<evidence type="ECO:0000256" key="11">
    <source>
        <dbReference type="ARBA" id="ARBA00022960"/>
    </source>
</evidence>
<dbReference type="EMBL" id="FPHE01000017">
    <property type="protein sequence ID" value="SFV51220.1"/>
    <property type="molecule type" value="Genomic_DNA"/>
</dbReference>
<keyword evidence="9" id="KW-0677">Repeat</keyword>
<evidence type="ECO:0000256" key="4">
    <source>
        <dbReference type="ARBA" id="ARBA00007947"/>
    </source>
</evidence>
<keyword evidence="6 19" id="KW-0808">Transferase</keyword>
<comment type="similarity">
    <text evidence="4">In the N-terminal section; belongs to the N-acetylglucosamine-1-phosphate uridyltransferase family.</text>
</comment>
<dbReference type="AlphaFoldDB" id="A0A1W1BC90"/>
<dbReference type="PANTHER" id="PTHR43584:SF3">
    <property type="entry name" value="BIFUNCTIONAL PROTEIN GLMU"/>
    <property type="match status" value="1"/>
</dbReference>
<evidence type="ECO:0000256" key="6">
    <source>
        <dbReference type="ARBA" id="ARBA00022679"/>
    </source>
</evidence>
<dbReference type="GO" id="GO:0006048">
    <property type="term" value="P:UDP-N-acetylglucosamine biosynthetic process"/>
    <property type="evidence" value="ECO:0007669"/>
    <property type="project" value="InterPro"/>
</dbReference>
<keyword evidence="10" id="KW-0460">Magnesium</keyword>
<dbReference type="GO" id="GO:0071555">
    <property type="term" value="P:cell wall organization"/>
    <property type="evidence" value="ECO:0007669"/>
    <property type="project" value="UniProtKB-KW"/>
</dbReference>
<dbReference type="Gene3D" id="2.160.10.10">
    <property type="entry name" value="Hexapeptide repeat proteins"/>
    <property type="match status" value="1"/>
</dbReference>
<dbReference type="GO" id="GO:0019134">
    <property type="term" value="F:glucosamine-1-phosphate N-acetyltransferase activity"/>
    <property type="evidence" value="ECO:0007669"/>
    <property type="project" value="UniProtKB-EC"/>
</dbReference>
<comment type="subcellular location">
    <subcellularLocation>
        <location evidence="2">Cytoplasm</location>
    </subcellularLocation>
</comment>
<dbReference type="SUPFAM" id="SSF53448">
    <property type="entry name" value="Nucleotide-diphospho-sugar transferases"/>
    <property type="match status" value="1"/>
</dbReference>
<dbReference type="GO" id="GO:0008360">
    <property type="term" value="P:regulation of cell shape"/>
    <property type="evidence" value="ECO:0007669"/>
    <property type="project" value="UniProtKB-KW"/>
</dbReference>
<evidence type="ECO:0000256" key="3">
    <source>
        <dbReference type="ARBA" id="ARBA00007707"/>
    </source>
</evidence>
<dbReference type="PANTHER" id="PTHR43584">
    <property type="entry name" value="NUCLEOTIDYL TRANSFERASE"/>
    <property type="match status" value="1"/>
</dbReference>
<keyword evidence="7 19" id="KW-0548">Nucleotidyltransferase</keyword>
<evidence type="ECO:0000256" key="7">
    <source>
        <dbReference type="ARBA" id="ARBA00022695"/>
    </source>
</evidence>
<dbReference type="NCBIfam" id="NF010939">
    <property type="entry name" value="PRK14359.1"/>
    <property type="match status" value="1"/>
</dbReference>
<evidence type="ECO:0000256" key="5">
    <source>
        <dbReference type="ARBA" id="ARBA00022490"/>
    </source>
</evidence>
<dbReference type="SUPFAM" id="SSF51161">
    <property type="entry name" value="Trimeric LpxA-like enzymes"/>
    <property type="match status" value="1"/>
</dbReference>
<name>A0A1W1BC90_9ZZZZ</name>
<evidence type="ECO:0000256" key="2">
    <source>
        <dbReference type="ARBA" id="ARBA00004496"/>
    </source>
</evidence>
<dbReference type="InterPro" id="IPR038009">
    <property type="entry name" value="GlmU_C_LbH"/>
</dbReference>
<dbReference type="HAMAP" id="MF_01631">
    <property type="entry name" value="GlmU"/>
    <property type="match status" value="1"/>
</dbReference>
<evidence type="ECO:0000256" key="9">
    <source>
        <dbReference type="ARBA" id="ARBA00022737"/>
    </source>
</evidence>
<dbReference type="GO" id="GO:0005737">
    <property type="term" value="C:cytoplasm"/>
    <property type="evidence" value="ECO:0007669"/>
    <property type="project" value="UniProtKB-SubCell"/>
</dbReference>
<dbReference type="GO" id="GO:0009252">
    <property type="term" value="P:peptidoglycan biosynthetic process"/>
    <property type="evidence" value="ECO:0007669"/>
    <property type="project" value="UniProtKB-KW"/>
</dbReference>
<reference evidence="19" key="1">
    <citation type="submission" date="2016-10" db="EMBL/GenBank/DDBJ databases">
        <authorList>
            <person name="de Groot N.N."/>
        </authorList>
    </citation>
    <scope>NUCLEOTIDE SEQUENCE</scope>
</reference>
<feature type="domain" description="MobA-like NTP transferase" evidence="18">
    <location>
        <begin position="6"/>
        <end position="116"/>
    </location>
</feature>
<gene>
    <name evidence="19" type="ORF">MNB_SV-12-730</name>
</gene>
<evidence type="ECO:0000256" key="17">
    <source>
        <dbReference type="ARBA" id="ARBA00048493"/>
    </source>
</evidence>
<comment type="catalytic activity">
    <reaction evidence="17">
        <text>N-acetyl-alpha-D-glucosamine 1-phosphate + UTP + H(+) = UDP-N-acetyl-alpha-D-glucosamine + diphosphate</text>
        <dbReference type="Rhea" id="RHEA:13509"/>
        <dbReference type="ChEBI" id="CHEBI:15378"/>
        <dbReference type="ChEBI" id="CHEBI:33019"/>
        <dbReference type="ChEBI" id="CHEBI:46398"/>
        <dbReference type="ChEBI" id="CHEBI:57705"/>
        <dbReference type="ChEBI" id="CHEBI:57776"/>
        <dbReference type="EC" id="2.7.7.23"/>
    </reaction>
</comment>
<dbReference type="Gene3D" id="3.90.550.10">
    <property type="entry name" value="Spore Coat Polysaccharide Biosynthesis Protein SpsA, Chain A"/>
    <property type="match status" value="1"/>
</dbReference>
<keyword evidence="13" id="KW-0511">Multifunctional enzyme</keyword>
<dbReference type="PROSITE" id="PS00101">
    <property type="entry name" value="HEXAPEP_TRANSFERASES"/>
    <property type="match status" value="1"/>
</dbReference>
<keyword evidence="11" id="KW-0133">Cell shape</keyword>
<proteinExistence type="inferred from homology"/>
<evidence type="ECO:0000256" key="13">
    <source>
        <dbReference type="ARBA" id="ARBA00023268"/>
    </source>
</evidence>
<dbReference type="InterPro" id="IPR005882">
    <property type="entry name" value="Bifunctional_GlmU"/>
</dbReference>
<comment type="cofactor">
    <cofactor evidence="1">
        <name>Mg(2+)</name>
        <dbReference type="ChEBI" id="CHEBI:18420"/>
    </cofactor>
</comment>
<organism evidence="19">
    <name type="scientific">hydrothermal vent metagenome</name>
    <dbReference type="NCBI Taxonomy" id="652676"/>
    <lineage>
        <taxon>unclassified sequences</taxon>
        <taxon>metagenomes</taxon>
        <taxon>ecological metagenomes</taxon>
    </lineage>
</organism>
<dbReference type="GO" id="GO:0000287">
    <property type="term" value="F:magnesium ion binding"/>
    <property type="evidence" value="ECO:0007669"/>
    <property type="project" value="InterPro"/>
</dbReference>
<dbReference type="GO" id="GO:0000902">
    <property type="term" value="P:cell morphogenesis"/>
    <property type="evidence" value="ECO:0007669"/>
    <property type="project" value="InterPro"/>
</dbReference>
<dbReference type="InterPro" id="IPR029044">
    <property type="entry name" value="Nucleotide-diphossugar_trans"/>
</dbReference>
<keyword evidence="5" id="KW-0963">Cytoplasm</keyword>
<keyword evidence="8" id="KW-0479">Metal-binding</keyword>